<gene>
    <name evidence="2" type="ORF">NE237_002357</name>
</gene>
<accession>A0A9Q0KVR8</accession>
<keyword evidence="1" id="KW-0732">Signal</keyword>
<dbReference type="Proteomes" id="UP001141806">
    <property type="component" value="Unassembled WGS sequence"/>
</dbReference>
<proteinExistence type="predicted"/>
<evidence type="ECO:0000313" key="2">
    <source>
        <dbReference type="EMBL" id="KAJ4977251.1"/>
    </source>
</evidence>
<organism evidence="2 3">
    <name type="scientific">Protea cynaroides</name>
    <dbReference type="NCBI Taxonomy" id="273540"/>
    <lineage>
        <taxon>Eukaryota</taxon>
        <taxon>Viridiplantae</taxon>
        <taxon>Streptophyta</taxon>
        <taxon>Embryophyta</taxon>
        <taxon>Tracheophyta</taxon>
        <taxon>Spermatophyta</taxon>
        <taxon>Magnoliopsida</taxon>
        <taxon>Proteales</taxon>
        <taxon>Proteaceae</taxon>
        <taxon>Protea</taxon>
    </lineage>
</organism>
<evidence type="ECO:0000313" key="3">
    <source>
        <dbReference type="Proteomes" id="UP001141806"/>
    </source>
</evidence>
<feature type="chain" id="PRO_5040239890" evidence="1">
    <location>
        <begin position="17"/>
        <end position="122"/>
    </location>
</feature>
<keyword evidence="3" id="KW-1185">Reference proteome</keyword>
<dbReference type="EMBL" id="JAMYWD010000003">
    <property type="protein sequence ID" value="KAJ4977251.1"/>
    <property type="molecule type" value="Genomic_DNA"/>
</dbReference>
<feature type="signal peptide" evidence="1">
    <location>
        <begin position="1"/>
        <end position="16"/>
    </location>
</feature>
<comment type="caution">
    <text evidence="2">The sequence shown here is derived from an EMBL/GenBank/DDBJ whole genome shotgun (WGS) entry which is preliminary data.</text>
</comment>
<protein>
    <submittedName>
        <fullName evidence="2">Uncharacterized protein</fullName>
    </submittedName>
</protein>
<name>A0A9Q0KVR8_9MAGN</name>
<sequence>MLFFFVFFFFCNGIRFVNFTTLNSQSSELEPELSDQDFGSPETELTGKLNGGGGLESREMETVFVVRNPPFRMISVKRIYDSVPEFPAELSELFCFFNFFPSNLLLLLFDSFSLAISYLDPL</sequence>
<evidence type="ECO:0000256" key="1">
    <source>
        <dbReference type="SAM" id="SignalP"/>
    </source>
</evidence>
<reference evidence="2" key="1">
    <citation type="journal article" date="2023" name="Plant J.">
        <title>The genome of the king protea, Protea cynaroides.</title>
        <authorList>
            <person name="Chang J."/>
            <person name="Duong T.A."/>
            <person name="Schoeman C."/>
            <person name="Ma X."/>
            <person name="Roodt D."/>
            <person name="Barker N."/>
            <person name="Li Z."/>
            <person name="Van de Peer Y."/>
            <person name="Mizrachi E."/>
        </authorList>
    </citation>
    <scope>NUCLEOTIDE SEQUENCE</scope>
    <source>
        <tissue evidence="2">Young leaves</tissue>
    </source>
</reference>
<dbReference type="AlphaFoldDB" id="A0A9Q0KVR8"/>